<evidence type="ECO:0000256" key="1">
    <source>
        <dbReference type="ARBA" id="ARBA00023002"/>
    </source>
</evidence>
<evidence type="ECO:0000313" key="4">
    <source>
        <dbReference type="Proteomes" id="UP000216885"/>
    </source>
</evidence>
<keyword evidence="1" id="KW-0560">Oxidoreductase</keyword>
<name>A0A261TV64_9BORD</name>
<proteinExistence type="predicted"/>
<keyword evidence="4" id="KW-1185">Reference proteome</keyword>
<organism evidence="3 4">
    <name type="scientific">Bordetella genomosp. 4</name>
    <dbReference type="NCBI Taxonomy" id="463044"/>
    <lineage>
        <taxon>Bacteria</taxon>
        <taxon>Pseudomonadati</taxon>
        <taxon>Pseudomonadota</taxon>
        <taxon>Betaproteobacteria</taxon>
        <taxon>Burkholderiales</taxon>
        <taxon>Alcaligenaceae</taxon>
        <taxon>Bordetella</taxon>
    </lineage>
</organism>
<dbReference type="SUPFAM" id="SSF51905">
    <property type="entry name" value="FAD/NAD(P)-binding domain"/>
    <property type="match status" value="1"/>
</dbReference>
<dbReference type="PANTHER" id="PTHR13847:SF289">
    <property type="entry name" value="GLYCINE OXIDASE"/>
    <property type="match status" value="1"/>
</dbReference>
<dbReference type="EMBL" id="NEVQ01000019">
    <property type="protein sequence ID" value="OZI53117.1"/>
    <property type="molecule type" value="Genomic_DNA"/>
</dbReference>
<dbReference type="PANTHER" id="PTHR13847">
    <property type="entry name" value="SARCOSINE DEHYDROGENASE-RELATED"/>
    <property type="match status" value="1"/>
</dbReference>
<dbReference type="Gene3D" id="3.30.9.10">
    <property type="entry name" value="D-Amino Acid Oxidase, subunit A, domain 2"/>
    <property type="match status" value="1"/>
</dbReference>
<comment type="caution">
    <text evidence="3">The sequence shown here is derived from an EMBL/GenBank/DDBJ whole genome shotgun (WGS) entry which is preliminary data.</text>
</comment>
<protein>
    <submittedName>
        <fullName evidence="3">Amino acid dehydrogenase</fullName>
    </submittedName>
</protein>
<dbReference type="SUPFAM" id="SSF54373">
    <property type="entry name" value="FAD-linked reductases, C-terminal domain"/>
    <property type="match status" value="1"/>
</dbReference>
<evidence type="ECO:0000259" key="2">
    <source>
        <dbReference type="Pfam" id="PF01266"/>
    </source>
</evidence>
<accession>A0A261TV64</accession>
<dbReference type="RefSeq" id="WP_094838662.1">
    <property type="nucleotide sequence ID" value="NZ_NEVQ01000019.1"/>
</dbReference>
<dbReference type="InterPro" id="IPR036188">
    <property type="entry name" value="FAD/NAD-bd_sf"/>
</dbReference>
<dbReference type="Pfam" id="PF01266">
    <property type="entry name" value="DAO"/>
    <property type="match status" value="1"/>
</dbReference>
<dbReference type="InterPro" id="IPR006076">
    <property type="entry name" value="FAD-dep_OxRdtase"/>
</dbReference>
<dbReference type="Proteomes" id="UP000216885">
    <property type="component" value="Unassembled WGS sequence"/>
</dbReference>
<reference evidence="3 4" key="1">
    <citation type="submission" date="2017-05" db="EMBL/GenBank/DDBJ databases">
        <title>Complete and WGS of Bordetella genogroups.</title>
        <authorList>
            <person name="Spilker T."/>
            <person name="LiPuma J."/>
        </authorList>
    </citation>
    <scope>NUCLEOTIDE SEQUENCE [LARGE SCALE GENOMIC DNA]</scope>
    <source>
        <strain evidence="3 4">AU9919</strain>
    </source>
</reference>
<evidence type="ECO:0000313" key="3">
    <source>
        <dbReference type="EMBL" id="OZI53117.1"/>
    </source>
</evidence>
<dbReference type="GO" id="GO:0005737">
    <property type="term" value="C:cytoplasm"/>
    <property type="evidence" value="ECO:0007669"/>
    <property type="project" value="TreeGrafter"/>
</dbReference>
<sequence>MSTDQHIVIIGAGAVGAATAVQALNAGMRVTLVESGTPGGPQASSYGNAGWLSSHSILPPAAPGVWKQVPTWLKDPLGPLAIRWNYLPRAIPWLTRYLASAWTWPRVERTAHALRSLLAGAPALHQALAEQAGVSHLIEQRGLLHAYLSEQQFRADRRAWDIRRNEGIQWQELNTEALRALEPDLHPRYTFGVLVPETGHCRNPGAYVAALVQLAQHLGADLRQTRATGFDIRAGKLRAVHTDNGDIPCDKAVIATGIRSRELARLAGDRVPLAAERGYHAVIKQPEGAPRVSTMFADCKVVINNMESGLRVAGQVEIADVDAPPDWRRAHILRDLLVSIYPALPTKPAEERIDYWQGCRPSMPDGLPCIGAASASPDIVHAYGHGHIGLVGSARTGELVVQLLQGQATTIPLEPFSPRRFA</sequence>
<dbReference type="AlphaFoldDB" id="A0A261TV64"/>
<feature type="domain" description="FAD dependent oxidoreductase" evidence="2">
    <location>
        <begin position="7"/>
        <end position="403"/>
    </location>
</feature>
<dbReference type="Gene3D" id="3.50.50.60">
    <property type="entry name" value="FAD/NAD(P)-binding domain"/>
    <property type="match status" value="2"/>
</dbReference>
<dbReference type="GO" id="GO:0016491">
    <property type="term" value="F:oxidoreductase activity"/>
    <property type="evidence" value="ECO:0007669"/>
    <property type="project" value="UniProtKB-KW"/>
</dbReference>
<gene>
    <name evidence="3" type="ORF">CAL20_19160</name>
</gene>